<dbReference type="OrthoDB" id="70519at2759"/>
<dbReference type="Gene3D" id="1.25.40.20">
    <property type="entry name" value="Ankyrin repeat-containing domain"/>
    <property type="match status" value="2"/>
</dbReference>
<dbReference type="InterPro" id="IPR002110">
    <property type="entry name" value="Ankyrin_rpt"/>
</dbReference>
<feature type="repeat" description="ANK" evidence="3">
    <location>
        <begin position="69"/>
        <end position="101"/>
    </location>
</feature>
<gene>
    <name evidence="4" type="ORF">MCOR_30686</name>
</gene>
<dbReference type="SMART" id="SM00248">
    <property type="entry name" value="ANK"/>
    <property type="match status" value="4"/>
</dbReference>
<dbReference type="PROSITE" id="PS50297">
    <property type="entry name" value="ANK_REP_REGION"/>
    <property type="match status" value="2"/>
</dbReference>
<keyword evidence="1" id="KW-0677">Repeat</keyword>
<evidence type="ECO:0000256" key="3">
    <source>
        <dbReference type="PROSITE-ProRule" id="PRU00023"/>
    </source>
</evidence>
<dbReference type="PANTHER" id="PTHR24171">
    <property type="entry name" value="ANKYRIN REPEAT DOMAIN-CONTAINING PROTEIN 39-RELATED"/>
    <property type="match status" value="1"/>
</dbReference>
<dbReference type="Pfam" id="PF13637">
    <property type="entry name" value="Ank_4"/>
    <property type="match status" value="1"/>
</dbReference>
<evidence type="ECO:0000256" key="1">
    <source>
        <dbReference type="ARBA" id="ARBA00022737"/>
    </source>
</evidence>
<dbReference type="EMBL" id="CACVKT020005603">
    <property type="protein sequence ID" value="CAC5396083.1"/>
    <property type="molecule type" value="Genomic_DNA"/>
</dbReference>
<dbReference type="Proteomes" id="UP000507470">
    <property type="component" value="Unassembled WGS sequence"/>
</dbReference>
<reference evidence="4 5" key="1">
    <citation type="submission" date="2020-06" db="EMBL/GenBank/DDBJ databases">
        <authorList>
            <person name="Li R."/>
            <person name="Bekaert M."/>
        </authorList>
    </citation>
    <scope>NUCLEOTIDE SEQUENCE [LARGE SCALE GENOMIC DNA]</scope>
    <source>
        <strain evidence="5">wild</strain>
    </source>
</reference>
<protein>
    <submittedName>
        <fullName evidence="4">Uncharacterized protein</fullName>
    </submittedName>
</protein>
<dbReference type="AlphaFoldDB" id="A0A6J8CHX9"/>
<name>A0A6J8CHX9_MYTCO</name>
<sequence length="145" mass="15968">MEDWNEKLITATRTGDSGALKLCLQNDADIDYQGVRGWTALMWAARRGHLEICKLLIDTGCKIDTTDVDGWTALMLAAMYGHLEICRLLIDTGCKIDTTNGKTPYDVAAAVKLGQYREVMEYLQSVMSEKSSGVTAGQGMEGNFH</sequence>
<accession>A0A6J8CHX9</accession>
<evidence type="ECO:0000256" key="2">
    <source>
        <dbReference type="ARBA" id="ARBA00023043"/>
    </source>
</evidence>
<feature type="repeat" description="ANK" evidence="3">
    <location>
        <begin position="36"/>
        <end position="68"/>
    </location>
</feature>
<keyword evidence="5" id="KW-1185">Reference proteome</keyword>
<organism evidence="4 5">
    <name type="scientific">Mytilus coruscus</name>
    <name type="common">Sea mussel</name>
    <dbReference type="NCBI Taxonomy" id="42192"/>
    <lineage>
        <taxon>Eukaryota</taxon>
        <taxon>Metazoa</taxon>
        <taxon>Spiralia</taxon>
        <taxon>Lophotrochozoa</taxon>
        <taxon>Mollusca</taxon>
        <taxon>Bivalvia</taxon>
        <taxon>Autobranchia</taxon>
        <taxon>Pteriomorphia</taxon>
        <taxon>Mytilida</taxon>
        <taxon>Mytiloidea</taxon>
        <taxon>Mytilidae</taxon>
        <taxon>Mytilinae</taxon>
        <taxon>Mytilus</taxon>
    </lineage>
</organism>
<dbReference type="PROSITE" id="PS50088">
    <property type="entry name" value="ANK_REPEAT"/>
    <property type="match status" value="2"/>
</dbReference>
<dbReference type="SUPFAM" id="SSF48403">
    <property type="entry name" value="Ankyrin repeat"/>
    <property type="match status" value="1"/>
</dbReference>
<keyword evidence="2 3" id="KW-0040">ANK repeat</keyword>
<evidence type="ECO:0000313" key="5">
    <source>
        <dbReference type="Proteomes" id="UP000507470"/>
    </source>
</evidence>
<dbReference type="InterPro" id="IPR036770">
    <property type="entry name" value="Ankyrin_rpt-contain_sf"/>
</dbReference>
<proteinExistence type="predicted"/>
<evidence type="ECO:0000313" key="4">
    <source>
        <dbReference type="EMBL" id="CAC5396083.1"/>
    </source>
</evidence>